<dbReference type="GO" id="GO:0005634">
    <property type="term" value="C:nucleus"/>
    <property type="evidence" value="ECO:0007669"/>
    <property type="project" value="UniProtKB-SubCell"/>
</dbReference>
<name>A0A453J506_AEGTS</name>
<dbReference type="PANTHER" id="PTHR31319:SF118">
    <property type="entry name" value="CCT DOMAIN-CONTAINING PROTEIN"/>
    <property type="match status" value="1"/>
</dbReference>
<evidence type="ECO:0000259" key="4">
    <source>
        <dbReference type="PROSITE" id="PS51017"/>
    </source>
</evidence>
<dbReference type="Gramene" id="AET4Gv20797700.1">
    <property type="protein sequence ID" value="AET4Gv20797700.1"/>
    <property type="gene ID" value="AET4Gv20797700"/>
</dbReference>
<dbReference type="PROSITE" id="PS51017">
    <property type="entry name" value="CCT"/>
    <property type="match status" value="1"/>
</dbReference>
<dbReference type="InterPro" id="IPR010402">
    <property type="entry name" value="CCT_domain"/>
</dbReference>
<dbReference type="Proteomes" id="UP000015105">
    <property type="component" value="Chromosome 4D"/>
</dbReference>
<evidence type="ECO:0000256" key="1">
    <source>
        <dbReference type="ARBA" id="ARBA00004123"/>
    </source>
</evidence>
<comment type="subcellular location">
    <subcellularLocation>
        <location evidence="1 3">Nucleus</location>
    </subcellularLocation>
</comment>
<evidence type="ECO:0000256" key="2">
    <source>
        <dbReference type="ARBA" id="ARBA00023242"/>
    </source>
</evidence>
<proteinExistence type="predicted"/>
<dbReference type="InterPro" id="IPR045281">
    <property type="entry name" value="CONSTANS-like"/>
</dbReference>
<dbReference type="GO" id="GO:0003700">
    <property type="term" value="F:DNA-binding transcription factor activity"/>
    <property type="evidence" value="ECO:0007669"/>
    <property type="project" value="TreeGrafter"/>
</dbReference>
<keyword evidence="2 3" id="KW-0539">Nucleus</keyword>
<organism evidence="5 6">
    <name type="scientific">Aegilops tauschii subsp. strangulata</name>
    <name type="common">Goatgrass</name>
    <dbReference type="NCBI Taxonomy" id="200361"/>
    <lineage>
        <taxon>Eukaryota</taxon>
        <taxon>Viridiplantae</taxon>
        <taxon>Streptophyta</taxon>
        <taxon>Embryophyta</taxon>
        <taxon>Tracheophyta</taxon>
        <taxon>Spermatophyta</taxon>
        <taxon>Magnoliopsida</taxon>
        <taxon>Liliopsida</taxon>
        <taxon>Poales</taxon>
        <taxon>Poaceae</taxon>
        <taxon>BOP clade</taxon>
        <taxon>Pooideae</taxon>
        <taxon>Triticodae</taxon>
        <taxon>Triticeae</taxon>
        <taxon>Triticinae</taxon>
        <taxon>Aegilops</taxon>
    </lineage>
</organism>
<accession>A0A453J506</accession>
<reference evidence="5" key="3">
    <citation type="journal article" date="2017" name="Nature">
        <title>Genome sequence of the progenitor of the wheat D genome Aegilops tauschii.</title>
        <authorList>
            <person name="Luo M.C."/>
            <person name="Gu Y.Q."/>
            <person name="Puiu D."/>
            <person name="Wang H."/>
            <person name="Twardziok S.O."/>
            <person name="Deal K.R."/>
            <person name="Huo N."/>
            <person name="Zhu T."/>
            <person name="Wang L."/>
            <person name="Wang Y."/>
            <person name="McGuire P.E."/>
            <person name="Liu S."/>
            <person name="Long H."/>
            <person name="Ramasamy R.K."/>
            <person name="Rodriguez J.C."/>
            <person name="Van S.L."/>
            <person name="Yuan L."/>
            <person name="Wang Z."/>
            <person name="Xia Z."/>
            <person name="Xiao L."/>
            <person name="Anderson O.D."/>
            <person name="Ouyang S."/>
            <person name="Liang Y."/>
            <person name="Zimin A.V."/>
            <person name="Pertea G."/>
            <person name="Qi P."/>
            <person name="Bennetzen J.L."/>
            <person name="Dai X."/>
            <person name="Dawson M.W."/>
            <person name="Muller H.G."/>
            <person name="Kugler K."/>
            <person name="Rivarola-Duarte L."/>
            <person name="Spannagl M."/>
            <person name="Mayer K.F.X."/>
            <person name="Lu F.H."/>
            <person name="Bevan M.W."/>
            <person name="Leroy P."/>
            <person name="Li P."/>
            <person name="You F.M."/>
            <person name="Sun Q."/>
            <person name="Liu Z."/>
            <person name="Lyons E."/>
            <person name="Wicker T."/>
            <person name="Salzberg S.L."/>
            <person name="Devos K.M."/>
            <person name="Dvorak J."/>
        </authorList>
    </citation>
    <scope>NUCLEOTIDE SEQUENCE [LARGE SCALE GENOMIC DNA]</scope>
    <source>
        <strain evidence="5">cv. AL8/78</strain>
    </source>
</reference>
<dbReference type="Pfam" id="PF06203">
    <property type="entry name" value="CCT"/>
    <property type="match status" value="1"/>
</dbReference>
<keyword evidence="6" id="KW-1185">Reference proteome</keyword>
<reference evidence="6" key="1">
    <citation type="journal article" date="2014" name="Science">
        <title>Ancient hybridizations among the ancestral genomes of bread wheat.</title>
        <authorList>
            <consortium name="International Wheat Genome Sequencing Consortium,"/>
            <person name="Marcussen T."/>
            <person name="Sandve S.R."/>
            <person name="Heier L."/>
            <person name="Spannagl M."/>
            <person name="Pfeifer M."/>
            <person name="Jakobsen K.S."/>
            <person name="Wulff B.B."/>
            <person name="Steuernagel B."/>
            <person name="Mayer K.F."/>
            <person name="Olsen O.A."/>
        </authorList>
    </citation>
    <scope>NUCLEOTIDE SEQUENCE [LARGE SCALE GENOMIC DNA]</scope>
    <source>
        <strain evidence="6">cv. AL8/78</strain>
    </source>
</reference>
<dbReference type="EnsemblPlants" id="AET4Gv20797700.1">
    <property type="protein sequence ID" value="AET4Gv20797700.1"/>
    <property type="gene ID" value="AET4Gv20797700"/>
</dbReference>
<evidence type="ECO:0000256" key="3">
    <source>
        <dbReference type="PROSITE-ProRule" id="PRU00357"/>
    </source>
</evidence>
<reference evidence="5" key="4">
    <citation type="submission" date="2019-03" db="UniProtKB">
        <authorList>
            <consortium name="EnsemblPlants"/>
        </authorList>
    </citation>
    <scope>IDENTIFICATION</scope>
</reference>
<evidence type="ECO:0000313" key="6">
    <source>
        <dbReference type="Proteomes" id="UP000015105"/>
    </source>
</evidence>
<reference evidence="6" key="2">
    <citation type="journal article" date="2017" name="Nat. Plants">
        <title>The Aegilops tauschii genome reveals multiple impacts of transposons.</title>
        <authorList>
            <person name="Zhao G."/>
            <person name="Zou C."/>
            <person name="Li K."/>
            <person name="Wang K."/>
            <person name="Li T."/>
            <person name="Gao L."/>
            <person name="Zhang X."/>
            <person name="Wang H."/>
            <person name="Yang Z."/>
            <person name="Liu X."/>
            <person name="Jiang W."/>
            <person name="Mao L."/>
            <person name="Kong X."/>
            <person name="Jiao Y."/>
            <person name="Jia J."/>
        </authorList>
    </citation>
    <scope>NUCLEOTIDE SEQUENCE [LARGE SCALE GENOMIC DNA]</scope>
    <source>
        <strain evidence="6">cv. AL8/78</strain>
    </source>
</reference>
<feature type="domain" description="CCT" evidence="4">
    <location>
        <begin position="350"/>
        <end position="392"/>
    </location>
</feature>
<dbReference type="PANTHER" id="PTHR31319">
    <property type="entry name" value="ZINC FINGER PROTEIN CONSTANS-LIKE 4"/>
    <property type="match status" value="1"/>
</dbReference>
<evidence type="ECO:0000313" key="5">
    <source>
        <dbReference type="EnsemblPlants" id="AET4Gv20797700.1"/>
    </source>
</evidence>
<dbReference type="GO" id="GO:0009909">
    <property type="term" value="P:regulation of flower development"/>
    <property type="evidence" value="ECO:0007669"/>
    <property type="project" value="InterPro"/>
</dbReference>
<reference evidence="5" key="5">
    <citation type="journal article" date="2021" name="G3 (Bethesda)">
        <title>Aegilops tauschii genome assembly Aet v5.0 features greater sequence contiguity and improved annotation.</title>
        <authorList>
            <person name="Wang L."/>
            <person name="Zhu T."/>
            <person name="Rodriguez J.C."/>
            <person name="Deal K.R."/>
            <person name="Dubcovsky J."/>
            <person name="McGuire P.E."/>
            <person name="Lux T."/>
            <person name="Spannagl M."/>
            <person name="Mayer K.F.X."/>
            <person name="Baldrich P."/>
            <person name="Meyers B.C."/>
            <person name="Huo N."/>
            <person name="Gu Y.Q."/>
            <person name="Zhou H."/>
            <person name="Devos K.M."/>
            <person name="Bennetzen J.L."/>
            <person name="Unver T."/>
            <person name="Budak H."/>
            <person name="Gulick P.J."/>
            <person name="Galiba G."/>
            <person name="Kalapos B."/>
            <person name="Nelson D.R."/>
            <person name="Li P."/>
            <person name="You F.M."/>
            <person name="Luo M.C."/>
            <person name="Dvorak J."/>
        </authorList>
    </citation>
    <scope>NUCLEOTIDE SEQUENCE [LARGE SCALE GENOMIC DNA]</scope>
    <source>
        <strain evidence="5">cv. AL8/78</strain>
    </source>
</reference>
<protein>
    <recommendedName>
        <fullName evidence="4">CCT domain-containing protein</fullName>
    </recommendedName>
</protein>
<dbReference type="AlphaFoldDB" id="A0A453J506"/>
<sequence length="448" mass="48687">VPRRLPFDPSSSSSSSLGSAIYTQQPPLTSLAIFNSPLDFRISSPFFIAQMMRMFFEEDAPQPDEQLCIEGISSPIAAHILDFCDDGLGDNLLAAVTSTSGPFAASSEDVSSSSTATPPLCSYSDDIPEMPFSPLPCFDSTLSALLEEEQNACPDTKLIPPINETLAASGYYQAVTGETSIEQFGQPRLPQSIAEPLLAMQMSSTAPISMPLAPGCDEDCLTAALARGYMSLDGALYPQTGAMIPSYNTEASKVGFFNGNSANSNGMVVLDMSDIGEYQRMMEGEGLTRTYSDTDSMKGAYSNTAEMQNAGNNQDLVNGCNGSPPTLPPTEISGIEDSTFKVVRLSAEQRKEKIHRYIKKRNERNFSKKIKYACRKTLADSRPRVRGRFAKNEELCEATRSSSQNHEQYGQIAGADGEDMLDSSDILAHLSGINNYSYKYNCTIESWI</sequence>